<proteinExistence type="inferred from homology"/>
<evidence type="ECO:0000256" key="3">
    <source>
        <dbReference type="ARBA" id="ARBA00007069"/>
    </source>
</evidence>
<feature type="transmembrane region" description="Helical" evidence="11">
    <location>
        <begin position="15"/>
        <end position="35"/>
    </location>
</feature>
<evidence type="ECO:0000256" key="7">
    <source>
        <dbReference type="ARBA" id="ARBA00022519"/>
    </source>
</evidence>
<evidence type="ECO:0000259" key="13">
    <source>
        <dbReference type="PROSITE" id="PS50928"/>
    </source>
</evidence>
<name>C4L8Q7_TOLAT</name>
<evidence type="ECO:0000256" key="9">
    <source>
        <dbReference type="ARBA" id="ARBA00022989"/>
    </source>
</evidence>
<dbReference type="Proteomes" id="UP000009073">
    <property type="component" value="Chromosome"/>
</dbReference>
<feature type="transmembrane region" description="Helical" evidence="11">
    <location>
        <begin position="88"/>
        <end position="109"/>
    </location>
</feature>
<dbReference type="PANTHER" id="PTHR30183">
    <property type="entry name" value="MOLYBDENUM TRANSPORT SYSTEM PERMEASE PROTEIN MODB"/>
    <property type="match status" value="1"/>
</dbReference>
<dbReference type="PROSITE" id="PS50928">
    <property type="entry name" value="ABC_TM1"/>
    <property type="match status" value="1"/>
</dbReference>
<evidence type="ECO:0000256" key="4">
    <source>
        <dbReference type="ARBA" id="ARBA00022448"/>
    </source>
</evidence>
<dbReference type="STRING" id="595494.Tola_0297"/>
<dbReference type="FunFam" id="1.10.3720.10:FF:000054">
    <property type="entry name" value="Molybdenum transport system permease"/>
    <property type="match status" value="1"/>
</dbReference>
<keyword evidence="4 11" id="KW-0813">Transport</keyword>
<evidence type="ECO:0000313" key="15">
    <source>
        <dbReference type="Proteomes" id="UP000009073"/>
    </source>
</evidence>
<organism evidence="14 15">
    <name type="scientific">Tolumonas auensis (strain DSM 9187 / NBRC 110442 / TA 4)</name>
    <dbReference type="NCBI Taxonomy" id="595494"/>
    <lineage>
        <taxon>Bacteria</taxon>
        <taxon>Pseudomonadati</taxon>
        <taxon>Pseudomonadota</taxon>
        <taxon>Gammaproteobacteria</taxon>
        <taxon>Aeromonadales</taxon>
        <taxon>Aeromonadaceae</taxon>
        <taxon>Tolumonas</taxon>
    </lineage>
</organism>
<dbReference type="KEGG" id="tau:Tola_0297"/>
<sequence>MTEQDWSTVWLTLKLALLVTGILLLIATPLAWWLAQTRSRYKPLFNAALSLPMVLPPTVLGFYLLLLLGPHGPAGKLLIALDWQALPFSFNGIVLGAVLHSLPFAIQPIQNAFEAIGRRPLEVAATLRASPVDCFFSVALPLARPGLVTAAVMAFCHSIGEFGVVLMIGGSIPGETKVLSILLYEHVENQEYQQAHWLAGGMVIFAMLALMLIYWFGNSRRTHHA</sequence>
<keyword evidence="9 11" id="KW-1133">Transmembrane helix</keyword>
<dbReference type="InterPro" id="IPR035906">
    <property type="entry name" value="MetI-like_sf"/>
</dbReference>
<keyword evidence="10 11" id="KW-0472">Membrane</keyword>
<keyword evidence="5" id="KW-1003">Cell membrane</keyword>
<dbReference type="CDD" id="cd06261">
    <property type="entry name" value="TM_PBP2"/>
    <property type="match status" value="1"/>
</dbReference>
<accession>C4L8Q7</accession>
<reference evidence="14 15" key="2">
    <citation type="journal article" date="2011" name="Stand. Genomic Sci.">
        <title>Complete genome sequence of Tolumonas auensis type strain (TA 4).</title>
        <authorList>
            <person name="Chertkov O."/>
            <person name="Copeland A."/>
            <person name="Lucas S."/>
            <person name="Lapidus A."/>
            <person name="Berry K.W."/>
            <person name="Detter J.C."/>
            <person name="Del Rio T.G."/>
            <person name="Hammon N."/>
            <person name="Dalin E."/>
            <person name="Tice H."/>
            <person name="Pitluck S."/>
            <person name="Richardson P."/>
            <person name="Bruce D."/>
            <person name="Goodwin L."/>
            <person name="Han C."/>
            <person name="Tapia R."/>
            <person name="Saunders E."/>
            <person name="Schmutz J."/>
            <person name="Brettin T."/>
            <person name="Larimer F."/>
            <person name="Land M."/>
            <person name="Hauser L."/>
            <person name="Spring S."/>
            <person name="Rohde M."/>
            <person name="Kyrpides N.C."/>
            <person name="Ivanova N."/>
            <person name="Goker M."/>
            <person name="Beller H.R."/>
            <person name="Klenk H.P."/>
            <person name="Woyke T."/>
        </authorList>
    </citation>
    <scope>NUCLEOTIDE SEQUENCE [LARGE SCALE GENOMIC DNA]</scope>
    <source>
        <strain evidence="15">DSM 9187 / TA4</strain>
    </source>
</reference>
<evidence type="ECO:0000256" key="2">
    <source>
        <dbReference type="ARBA" id="ARBA00004429"/>
    </source>
</evidence>
<dbReference type="AlphaFoldDB" id="C4L8Q7"/>
<keyword evidence="7 12" id="KW-0997">Cell inner membrane</keyword>
<evidence type="ECO:0000256" key="5">
    <source>
        <dbReference type="ARBA" id="ARBA00022475"/>
    </source>
</evidence>
<comment type="subcellular location">
    <subcellularLocation>
        <location evidence="2 12">Cell inner membrane</location>
        <topology evidence="2 12">Multi-pass membrane protein</topology>
    </subcellularLocation>
    <subcellularLocation>
        <location evidence="11">Cell membrane</location>
        <topology evidence="11">Multi-pass membrane protein</topology>
    </subcellularLocation>
</comment>
<keyword evidence="15" id="KW-1185">Reference proteome</keyword>
<feature type="transmembrane region" description="Helical" evidence="11">
    <location>
        <begin position="47"/>
        <end position="68"/>
    </location>
</feature>
<feature type="transmembrane region" description="Helical" evidence="11">
    <location>
        <begin position="147"/>
        <end position="174"/>
    </location>
</feature>
<feature type="domain" description="ABC transmembrane type-1" evidence="13">
    <location>
        <begin position="9"/>
        <end position="215"/>
    </location>
</feature>
<dbReference type="PANTHER" id="PTHR30183:SF8">
    <property type="entry name" value="MOLYBDENUM TRANSPORT SYSTEM PERMEASE"/>
    <property type="match status" value="1"/>
</dbReference>
<dbReference type="EMBL" id="CP001616">
    <property type="protein sequence ID" value="ACQ91927.1"/>
    <property type="molecule type" value="Genomic_DNA"/>
</dbReference>
<evidence type="ECO:0000256" key="12">
    <source>
        <dbReference type="RuleBase" id="RU365097"/>
    </source>
</evidence>
<dbReference type="GO" id="GO:0015098">
    <property type="term" value="F:molybdate ion transmembrane transporter activity"/>
    <property type="evidence" value="ECO:0007669"/>
    <property type="project" value="UniProtKB-UniRule"/>
</dbReference>
<dbReference type="Gene3D" id="1.10.3720.10">
    <property type="entry name" value="MetI-like"/>
    <property type="match status" value="1"/>
</dbReference>
<dbReference type="InterPro" id="IPR000515">
    <property type="entry name" value="MetI-like"/>
</dbReference>
<dbReference type="eggNOG" id="COG4149">
    <property type="taxonomic scope" value="Bacteria"/>
</dbReference>
<evidence type="ECO:0000256" key="8">
    <source>
        <dbReference type="ARBA" id="ARBA00022692"/>
    </source>
</evidence>
<keyword evidence="8 11" id="KW-0812">Transmembrane</keyword>
<comment type="function">
    <text evidence="1 12">Part of the binding-protein-dependent transport system for molybdenum; probably responsible for the translocation of the substrate across the membrane.</text>
</comment>
<evidence type="ECO:0000256" key="11">
    <source>
        <dbReference type="RuleBase" id="RU363032"/>
    </source>
</evidence>
<protein>
    <recommendedName>
        <fullName evidence="12">Molybdenum transport system permease</fullName>
    </recommendedName>
</protein>
<dbReference type="RefSeq" id="WP_012728526.1">
    <property type="nucleotide sequence ID" value="NC_012691.1"/>
</dbReference>
<dbReference type="HOGENOM" id="CLU_016047_14_3_6"/>
<reference evidence="15" key="1">
    <citation type="submission" date="2009-05" db="EMBL/GenBank/DDBJ databases">
        <title>Complete sequence of Tolumonas auensis DSM 9187.</title>
        <authorList>
            <consortium name="US DOE Joint Genome Institute"/>
            <person name="Lucas S."/>
            <person name="Copeland A."/>
            <person name="Lapidus A."/>
            <person name="Glavina del Rio T."/>
            <person name="Tice H."/>
            <person name="Bruce D."/>
            <person name="Goodwin L."/>
            <person name="Pitluck S."/>
            <person name="Chertkov O."/>
            <person name="Brettin T."/>
            <person name="Detter J.C."/>
            <person name="Han C."/>
            <person name="Larimer F."/>
            <person name="Land M."/>
            <person name="Hauser L."/>
            <person name="Kyrpides N."/>
            <person name="Mikhailova N."/>
            <person name="Spring S."/>
            <person name="Beller H."/>
        </authorList>
    </citation>
    <scope>NUCLEOTIDE SEQUENCE [LARGE SCALE GENOMIC DNA]</scope>
    <source>
        <strain evidence="15">DSM 9187 / TA4</strain>
    </source>
</reference>
<keyword evidence="6 12" id="KW-0500">Molybdenum</keyword>
<evidence type="ECO:0000313" key="14">
    <source>
        <dbReference type="EMBL" id="ACQ91927.1"/>
    </source>
</evidence>
<dbReference type="GO" id="GO:0005886">
    <property type="term" value="C:plasma membrane"/>
    <property type="evidence" value="ECO:0007669"/>
    <property type="project" value="UniProtKB-SubCell"/>
</dbReference>
<gene>
    <name evidence="14" type="ordered locus">Tola_0297</name>
</gene>
<evidence type="ECO:0000256" key="10">
    <source>
        <dbReference type="ARBA" id="ARBA00023136"/>
    </source>
</evidence>
<evidence type="ECO:0000256" key="1">
    <source>
        <dbReference type="ARBA" id="ARBA00002949"/>
    </source>
</evidence>
<dbReference type="NCBIfam" id="TIGR02141">
    <property type="entry name" value="modB_ABC"/>
    <property type="match status" value="1"/>
</dbReference>
<feature type="transmembrane region" description="Helical" evidence="11">
    <location>
        <begin position="194"/>
        <end position="216"/>
    </location>
</feature>
<dbReference type="Pfam" id="PF00528">
    <property type="entry name" value="BPD_transp_1"/>
    <property type="match status" value="1"/>
</dbReference>
<dbReference type="OrthoDB" id="9795403at2"/>
<dbReference type="SUPFAM" id="SSF161098">
    <property type="entry name" value="MetI-like"/>
    <property type="match status" value="1"/>
</dbReference>
<dbReference type="InterPro" id="IPR011867">
    <property type="entry name" value="ModB_ABC"/>
</dbReference>
<comment type="similarity">
    <text evidence="3 12">Belongs to the binding-protein-dependent transport system permease family. CysTW subfamily.</text>
</comment>
<evidence type="ECO:0000256" key="6">
    <source>
        <dbReference type="ARBA" id="ARBA00022505"/>
    </source>
</evidence>